<comment type="caution">
    <text evidence="1">The sequence shown here is derived from an EMBL/GenBank/DDBJ whole genome shotgun (WGS) entry which is preliminary data.</text>
</comment>
<protein>
    <submittedName>
        <fullName evidence="1">Uncharacterized protein</fullName>
    </submittedName>
</protein>
<evidence type="ECO:0000313" key="1">
    <source>
        <dbReference type="EMBL" id="ORY56577.1"/>
    </source>
</evidence>
<evidence type="ECO:0000313" key="2">
    <source>
        <dbReference type="Proteomes" id="UP000193689"/>
    </source>
</evidence>
<organism evidence="1 2">
    <name type="scientific">Pseudomassariella vexata</name>
    <dbReference type="NCBI Taxonomy" id="1141098"/>
    <lineage>
        <taxon>Eukaryota</taxon>
        <taxon>Fungi</taxon>
        <taxon>Dikarya</taxon>
        <taxon>Ascomycota</taxon>
        <taxon>Pezizomycotina</taxon>
        <taxon>Sordariomycetes</taxon>
        <taxon>Xylariomycetidae</taxon>
        <taxon>Amphisphaeriales</taxon>
        <taxon>Pseudomassariaceae</taxon>
        <taxon>Pseudomassariella</taxon>
    </lineage>
</organism>
<dbReference type="Proteomes" id="UP000193689">
    <property type="component" value="Unassembled WGS sequence"/>
</dbReference>
<dbReference type="GeneID" id="63780737"/>
<dbReference type="AlphaFoldDB" id="A0A1Y2DBK4"/>
<gene>
    <name evidence="1" type="ORF">BCR38DRAFT_490470</name>
</gene>
<keyword evidence="2" id="KW-1185">Reference proteome</keyword>
<proteinExistence type="predicted"/>
<accession>A0A1Y2DBK4</accession>
<reference evidence="1 2" key="1">
    <citation type="submission" date="2016-07" db="EMBL/GenBank/DDBJ databases">
        <title>Pervasive Adenine N6-methylation of Active Genes in Fungi.</title>
        <authorList>
            <consortium name="DOE Joint Genome Institute"/>
            <person name="Mondo S.J."/>
            <person name="Dannebaum R.O."/>
            <person name="Kuo R.C."/>
            <person name="Labutti K."/>
            <person name="Haridas S."/>
            <person name="Kuo A."/>
            <person name="Salamov A."/>
            <person name="Ahrendt S.R."/>
            <person name="Lipzen A."/>
            <person name="Sullivan W."/>
            <person name="Andreopoulos W.B."/>
            <person name="Clum A."/>
            <person name="Lindquist E."/>
            <person name="Daum C."/>
            <person name="Ramamoorthy G.K."/>
            <person name="Gryganskyi A."/>
            <person name="Culley D."/>
            <person name="Magnuson J.K."/>
            <person name="James T.Y."/>
            <person name="O'Malley M.A."/>
            <person name="Stajich J.E."/>
            <person name="Spatafora J.W."/>
            <person name="Visel A."/>
            <person name="Grigoriev I.V."/>
        </authorList>
    </citation>
    <scope>NUCLEOTIDE SEQUENCE [LARGE SCALE GENOMIC DNA]</scope>
    <source>
        <strain evidence="1 2">CBS 129021</strain>
    </source>
</reference>
<sequence>MHFWDCTEDIFDKTYYGAMPSRPLTVDLGHREHLIKCSSSISEPESTIMPNQDMGVDQITQITEPGLDHDDGLTEMSWLLAVTLISTDPRPWPLVRGTQETWPIKGNTIIKQLPGMRGIKLNIATENCSNKDSILPETYILMKSYGNGFVERKIFICRGDSEAGEMDSVMELVRRKTELEMFGE</sequence>
<dbReference type="EMBL" id="MCFJ01000022">
    <property type="protein sequence ID" value="ORY56577.1"/>
    <property type="molecule type" value="Genomic_DNA"/>
</dbReference>
<dbReference type="InParanoid" id="A0A1Y2DBK4"/>
<name>A0A1Y2DBK4_9PEZI</name>
<dbReference type="RefSeq" id="XP_040710156.1">
    <property type="nucleotide sequence ID" value="XM_040864525.1"/>
</dbReference>